<keyword evidence="1" id="KW-1003">Cell membrane</keyword>
<evidence type="ECO:0000256" key="4">
    <source>
        <dbReference type="ARBA" id="ARBA00023139"/>
    </source>
</evidence>
<keyword evidence="2 6" id="KW-0732">Signal</keyword>
<sequence length="308" mass="32344">MIAKRMALLLCGALLLTALWLPQTALAAETGGLRYTISVTKFENRAGWHGQWDLGRAWGMVLTDLLNQSGRFIVLGEKDMRNEAMREQDLAGSGRTAQGAKAPVTGQLTPAQLLVKGAITHVQDTGRSGGGISIGGVTVGGGGSKAEINATMYIVDSTTGMVLASTSVVGKSTSSRTSIHYSGHGWSGGYGNFQKSNIGKAVEDAVAQGVQWMIAQLPKVPWRGEVVMVQNGSVYVNRGAREGVTAGTVFLVGTANIIRDPSTGEVLDESVDEVARLQVATVKEKLSICEVIGGDPGAISQGMMIQKQ</sequence>
<comment type="caution">
    <text evidence="7">The sequence shown here is derived from an EMBL/GenBank/DDBJ whole genome shotgun (WGS) entry which is preliminary data.</text>
</comment>
<gene>
    <name evidence="7" type="ORF">Q4T40_16005</name>
</gene>
<name>A0ABU3P119_9FIRM</name>
<keyword evidence="5" id="KW-0449">Lipoprotein</keyword>
<reference evidence="7 8" key="1">
    <citation type="submission" date="2023-07" db="EMBL/GenBank/DDBJ databases">
        <title>The novel representative of Negativicutes class, Anaeroselena agilis gen. nov. sp. nov.</title>
        <authorList>
            <person name="Prokofeva M.I."/>
            <person name="Elcheninov A.G."/>
            <person name="Klyukina A."/>
            <person name="Kublanov I.V."/>
            <person name="Frolov E.N."/>
            <person name="Podosokorskaya O.A."/>
        </authorList>
    </citation>
    <scope>NUCLEOTIDE SEQUENCE [LARGE SCALE GENOMIC DNA]</scope>
    <source>
        <strain evidence="7 8">4137-cl</strain>
    </source>
</reference>
<dbReference type="RefSeq" id="WP_413782498.1">
    <property type="nucleotide sequence ID" value="NZ_JAUOZS010000001.1"/>
</dbReference>
<dbReference type="Proteomes" id="UP001254848">
    <property type="component" value="Unassembled WGS sequence"/>
</dbReference>
<dbReference type="PANTHER" id="PTHR41164:SF1">
    <property type="entry name" value="CURLI PRODUCTION ASSEMBLY_TRANSPORT COMPONENT CSGG"/>
    <property type="match status" value="1"/>
</dbReference>
<dbReference type="EMBL" id="JAUOZS010000001">
    <property type="protein sequence ID" value="MDT8902749.1"/>
    <property type="molecule type" value="Genomic_DNA"/>
</dbReference>
<evidence type="ECO:0000256" key="1">
    <source>
        <dbReference type="ARBA" id="ARBA00022475"/>
    </source>
</evidence>
<dbReference type="InterPro" id="IPR005534">
    <property type="entry name" value="Curli_assmbl/transp-comp_CsgG"/>
</dbReference>
<keyword evidence="4" id="KW-0564">Palmitate</keyword>
<accession>A0ABU3P119</accession>
<evidence type="ECO:0000313" key="7">
    <source>
        <dbReference type="EMBL" id="MDT8902749.1"/>
    </source>
</evidence>
<dbReference type="Gene3D" id="3.40.50.10610">
    <property type="entry name" value="ABC-type transport auxiliary lipoprotein component"/>
    <property type="match status" value="1"/>
</dbReference>
<evidence type="ECO:0000313" key="8">
    <source>
        <dbReference type="Proteomes" id="UP001254848"/>
    </source>
</evidence>
<keyword evidence="8" id="KW-1185">Reference proteome</keyword>
<evidence type="ECO:0000256" key="2">
    <source>
        <dbReference type="ARBA" id="ARBA00022729"/>
    </source>
</evidence>
<keyword evidence="3" id="KW-0472">Membrane</keyword>
<dbReference type="PANTHER" id="PTHR41164">
    <property type="entry name" value="CURLI PRODUCTION ASSEMBLY/TRANSPORT COMPONENT CSGG"/>
    <property type="match status" value="1"/>
</dbReference>
<protein>
    <submittedName>
        <fullName evidence="7">CsgG/HfaB family protein</fullName>
    </submittedName>
</protein>
<feature type="chain" id="PRO_5046983451" evidence="6">
    <location>
        <begin position="28"/>
        <end position="308"/>
    </location>
</feature>
<feature type="signal peptide" evidence="6">
    <location>
        <begin position="1"/>
        <end position="27"/>
    </location>
</feature>
<evidence type="ECO:0000256" key="5">
    <source>
        <dbReference type="ARBA" id="ARBA00023288"/>
    </source>
</evidence>
<evidence type="ECO:0000256" key="3">
    <source>
        <dbReference type="ARBA" id="ARBA00023136"/>
    </source>
</evidence>
<dbReference type="Pfam" id="PF03783">
    <property type="entry name" value="CsgG"/>
    <property type="match status" value="1"/>
</dbReference>
<evidence type="ECO:0000256" key="6">
    <source>
        <dbReference type="SAM" id="SignalP"/>
    </source>
</evidence>
<organism evidence="7 8">
    <name type="scientific">Anaeroselena agilis</name>
    <dbReference type="NCBI Taxonomy" id="3063788"/>
    <lineage>
        <taxon>Bacteria</taxon>
        <taxon>Bacillati</taxon>
        <taxon>Bacillota</taxon>
        <taxon>Negativicutes</taxon>
        <taxon>Acetonemataceae</taxon>
        <taxon>Anaeroselena</taxon>
    </lineage>
</organism>
<proteinExistence type="predicted"/>